<dbReference type="GO" id="GO:0019464">
    <property type="term" value="P:glycine decarboxylation via glycine cleavage system"/>
    <property type="evidence" value="ECO:0007669"/>
    <property type="project" value="InterPro"/>
</dbReference>
<dbReference type="AlphaFoldDB" id="A0A8D7B5R6"/>
<feature type="region of interest" description="Disordered" evidence="1">
    <location>
        <begin position="26"/>
        <end position="47"/>
    </location>
</feature>
<dbReference type="Pfam" id="PF01597">
    <property type="entry name" value="GCV_H"/>
    <property type="match status" value="1"/>
</dbReference>
<reference evidence="2" key="1">
    <citation type="submission" date="2021-03" db="EMBL/GenBank/DDBJ databases">
        <authorList>
            <consortium name="Genoscope - CEA"/>
            <person name="William W."/>
        </authorList>
    </citation>
    <scope>NUCLEOTIDE SEQUENCE</scope>
    <source>
        <strain evidence="2">Doubled-haploid Pahang</strain>
    </source>
</reference>
<accession>A0A8D7B5R6</accession>
<dbReference type="InterPro" id="IPR033753">
    <property type="entry name" value="GCV_H/Fam206"/>
</dbReference>
<dbReference type="Gene3D" id="2.40.50.100">
    <property type="match status" value="1"/>
</dbReference>
<organism evidence="2">
    <name type="scientific">Musa acuminata subsp. malaccensis</name>
    <name type="common">Wild banana</name>
    <name type="synonym">Musa malaccensis</name>
    <dbReference type="NCBI Taxonomy" id="214687"/>
    <lineage>
        <taxon>Eukaryota</taxon>
        <taxon>Viridiplantae</taxon>
        <taxon>Streptophyta</taxon>
        <taxon>Embryophyta</taxon>
        <taxon>Tracheophyta</taxon>
        <taxon>Spermatophyta</taxon>
        <taxon>Magnoliopsida</taxon>
        <taxon>Liliopsida</taxon>
        <taxon>Zingiberales</taxon>
        <taxon>Musaceae</taxon>
        <taxon>Musa</taxon>
    </lineage>
</organism>
<dbReference type="PANTHER" id="PTHR11715:SF3">
    <property type="entry name" value="GLYCINE CLEAVAGE SYSTEM H PROTEIN-RELATED"/>
    <property type="match status" value="1"/>
</dbReference>
<dbReference type="InterPro" id="IPR011053">
    <property type="entry name" value="Single_hybrid_motif"/>
</dbReference>
<evidence type="ECO:0000256" key="1">
    <source>
        <dbReference type="SAM" id="MobiDB-lite"/>
    </source>
</evidence>
<name>A0A8D7B5R6_MUSAM</name>
<dbReference type="SUPFAM" id="SSF51230">
    <property type="entry name" value="Single hybrid motif"/>
    <property type="match status" value="1"/>
</dbReference>
<dbReference type="EMBL" id="HG996467">
    <property type="protein sequence ID" value="CAG1860976.1"/>
    <property type="molecule type" value="Genomic_DNA"/>
</dbReference>
<sequence length="67" mass="7178">MIGITRYPQGKNFGAVESVKATRKVNSPVSGEAVEVNTEPNGSPGLMSSLDKLFSTSTLFKRNNAFT</sequence>
<proteinExistence type="predicted"/>
<protein>
    <submittedName>
        <fullName evidence="2">(wild Malaysian banana) hypothetical protein</fullName>
    </submittedName>
</protein>
<gene>
    <name evidence="2" type="ORF">GSMUA_58700.1</name>
</gene>
<dbReference type="InterPro" id="IPR002930">
    <property type="entry name" value="GCV_H"/>
</dbReference>
<dbReference type="GO" id="GO:0005960">
    <property type="term" value="C:glycine cleavage complex"/>
    <property type="evidence" value="ECO:0007669"/>
    <property type="project" value="InterPro"/>
</dbReference>
<evidence type="ECO:0000313" key="2">
    <source>
        <dbReference type="EMBL" id="CAG1860976.1"/>
    </source>
</evidence>
<dbReference type="PANTHER" id="PTHR11715">
    <property type="entry name" value="GLYCINE CLEAVAGE SYSTEM H PROTEIN"/>
    <property type="match status" value="1"/>
</dbReference>